<dbReference type="InterPro" id="IPR003699">
    <property type="entry name" value="QueA"/>
</dbReference>
<dbReference type="PANTHER" id="PTHR30307">
    <property type="entry name" value="S-ADENOSYLMETHIONINE:TRNA RIBOSYLTRANSFERASE-ISOMERASE"/>
    <property type="match status" value="1"/>
</dbReference>
<dbReference type="RefSeq" id="WP_211421523.1">
    <property type="nucleotide sequence ID" value="NZ_CP072642.1"/>
</dbReference>
<keyword evidence="4 5" id="KW-0671">Queuosine biosynthesis</keyword>
<evidence type="ECO:0000256" key="1">
    <source>
        <dbReference type="ARBA" id="ARBA00022490"/>
    </source>
</evidence>
<gene>
    <name evidence="5 6" type="primary">queA</name>
    <name evidence="6" type="ORF">J8C05_06910</name>
</gene>
<dbReference type="Proteomes" id="UP000677668">
    <property type="component" value="Chromosome 1"/>
</dbReference>
<dbReference type="Gene3D" id="3.40.1780.10">
    <property type="entry name" value="QueA-like"/>
    <property type="match status" value="2"/>
</dbReference>
<evidence type="ECO:0000256" key="4">
    <source>
        <dbReference type="ARBA" id="ARBA00022785"/>
    </source>
</evidence>
<organism evidence="6 7">
    <name type="scientific">Chloracidobacterium sp. N</name>
    <dbReference type="NCBI Taxonomy" id="2821540"/>
    <lineage>
        <taxon>Bacteria</taxon>
        <taxon>Pseudomonadati</taxon>
        <taxon>Acidobacteriota</taxon>
        <taxon>Terriglobia</taxon>
        <taxon>Terriglobales</taxon>
        <taxon>Acidobacteriaceae</taxon>
        <taxon>Chloracidobacterium</taxon>
        <taxon>Chloracidobacterium aggregatum</taxon>
    </lineage>
</organism>
<evidence type="ECO:0000313" key="7">
    <source>
        <dbReference type="Proteomes" id="UP000677668"/>
    </source>
</evidence>
<comment type="subunit">
    <text evidence="5">Monomer.</text>
</comment>
<evidence type="ECO:0000256" key="2">
    <source>
        <dbReference type="ARBA" id="ARBA00022679"/>
    </source>
</evidence>
<evidence type="ECO:0000256" key="3">
    <source>
        <dbReference type="ARBA" id="ARBA00022691"/>
    </source>
</evidence>
<evidence type="ECO:0000313" key="6">
    <source>
        <dbReference type="EMBL" id="QUV93112.1"/>
    </source>
</evidence>
<dbReference type="NCBIfam" id="NF001140">
    <property type="entry name" value="PRK00147.1"/>
    <property type="match status" value="1"/>
</dbReference>
<dbReference type="EC" id="2.4.99.17" evidence="5"/>
<name>A0ABX8AZ53_9BACT</name>
<reference evidence="6 7" key="1">
    <citation type="submission" date="2021-03" db="EMBL/GenBank/DDBJ databases">
        <title>Genomic and phenotypic characterization of Chloracidobacterium isolates provides evidence for multiple species.</title>
        <authorList>
            <person name="Saini M.K."/>
            <person name="Costas A.M.G."/>
            <person name="Tank M."/>
            <person name="Bryant D.A."/>
        </authorList>
    </citation>
    <scope>NUCLEOTIDE SEQUENCE [LARGE SCALE GENOMIC DNA]</scope>
    <source>
        <strain evidence="6 7">N</strain>
    </source>
</reference>
<dbReference type="HAMAP" id="MF_00113">
    <property type="entry name" value="QueA"/>
    <property type="match status" value="1"/>
</dbReference>
<dbReference type="Gene3D" id="2.40.10.240">
    <property type="entry name" value="QueA-like"/>
    <property type="match status" value="1"/>
</dbReference>
<protein>
    <recommendedName>
        <fullName evidence="5">S-adenosylmethionine:tRNA ribosyltransferase-isomerase</fullName>
        <ecNumber evidence="5">2.4.99.17</ecNumber>
    </recommendedName>
    <alternativeName>
        <fullName evidence="5">Queuosine biosynthesis protein QueA</fullName>
    </alternativeName>
</protein>
<dbReference type="EMBL" id="CP072642">
    <property type="protein sequence ID" value="QUV93112.1"/>
    <property type="molecule type" value="Genomic_DNA"/>
</dbReference>
<dbReference type="InterPro" id="IPR042118">
    <property type="entry name" value="QueA_dom1"/>
</dbReference>
<evidence type="ECO:0000256" key="5">
    <source>
        <dbReference type="HAMAP-Rule" id="MF_00113"/>
    </source>
</evidence>
<sequence>MRLSDLHYDLPPERIAQHPCEPRDQARLLVLDRRTGALEDAHVKDLPRWLCAGDVLVLNDTRVFPVRLIGRREPTGGLVEVFLVRETAPQTWTALVKPGRRVRVGDRLTFGQDELRGVVTGRLEDGRRTIAFTCEGDFFALLDRIGRTPLPPYIAREADTPSDRERYQTVYAATPGSIAAPTAGLHFTPELLSTLAAQGVEIVKLTLHVGYGTFQPVRTENLAAHRVEPEVYVVPEATAQRINAARRERRRVIAVGTTSTRTLETVAQDGVDGNLVRAGQGMTDLTIVPGFRFRVLDGLLTNFHLPQSSLLALVVAFGGYEPVMRAYRHAVAVGYRFYSYGDAMLLI</sequence>
<proteinExistence type="inferred from homology"/>
<keyword evidence="7" id="KW-1185">Reference proteome</keyword>
<accession>A0ABX8AZ53</accession>
<keyword evidence="2 5" id="KW-0808">Transferase</keyword>
<comment type="catalytic activity">
    <reaction evidence="5">
        <text>7-aminomethyl-7-carbaguanosine(34) in tRNA + S-adenosyl-L-methionine = epoxyqueuosine(34) in tRNA + adenine + L-methionine + 2 H(+)</text>
        <dbReference type="Rhea" id="RHEA:32155"/>
        <dbReference type="Rhea" id="RHEA-COMP:10342"/>
        <dbReference type="Rhea" id="RHEA-COMP:18582"/>
        <dbReference type="ChEBI" id="CHEBI:15378"/>
        <dbReference type="ChEBI" id="CHEBI:16708"/>
        <dbReference type="ChEBI" id="CHEBI:57844"/>
        <dbReference type="ChEBI" id="CHEBI:59789"/>
        <dbReference type="ChEBI" id="CHEBI:82833"/>
        <dbReference type="ChEBI" id="CHEBI:194443"/>
        <dbReference type="EC" id="2.4.99.17"/>
    </reaction>
</comment>
<dbReference type="NCBIfam" id="TIGR00113">
    <property type="entry name" value="queA"/>
    <property type="match status" value="1"/>
</dbReference>
<keyword evidence="1 5" id="KW-0963">Cytoplasm</keyword>
<comment type="similarity">
    <text evidence="5">Belongs to the QueA family.</text>
</comment>
<comment type="pathway">
    <text evidence="5">tRNA modification; tRNA-queuosine biosynthesis.</text>
</comment>
<dbReference type="InterPro" id="IPR036100">
    <property type="entry name" value="QueA_sf"/>
</dbReference>
<keyword evidence="6" id="KW-0328">Glycosyltransferase</keyword>
<dbReference type="PANTHER" id="PTHR30307:SF0">
    <property type="entry name" value="S-ADENOSYLMETHIONINE:TRNA RIBOSYLTRANSFERASE-ISOMERASE"/>
    <property type="match status" value="1"/>
</dbReference>
<comment type="subcellular location">
    <subcellularLocation>
        <location evidence="5">Cytoplasm</location>
    </subcellularLocation>
</comment>
<dbReference type="InterPro" id="IPR042119">
    <property type="entry name" value="QueA_dom2"/>
</dbReference>
<dbReference type="Pfam" id="PF02547">
    <property type="entry name" value="Queuosine_synth"/>
    <property type="match status" value="1"/>
</dbReference>
<keyword evidence="3 5" id="KW-0949">S-adenosyl-L-methionine</keyword>
<comment type="function">
    <text evidence="5">Transfers and isomerizes the ribose moiety from AdoMet to the 7-aminomethyl group of 7-deazaguanine (preQ1-tRNA) to give epoxyqueuosine (oQ-tRNA).</text>
</comment>
<dbReference type="SUPFAM" id="SSF111337">
    <property type="entry name" value="QueA-like"/>
    <property type="match status" value="1"/>
</dbReference>
<dbReference type="GO" id="GO:0051075">
    <property type="term" value="F:S-adenosylmethionine:tRNA ribosyltransferase-isomerase activity"/>
    <property type="evidence" value="ECO:0007669"/>
    <property type="project" value="UniProtKB-EC"/>
</dbReference>